<dbReference type="PANTHER" id="PTHR14097">
    <property type="entry name" value="OXIDOREDUCTASE HTATIP2"/>
    <property type="match status" value="1"/>
</dbReference>
<dbReference type="Gene3D" id="3.40.50.720">
    <property type="entry name" value="NAD(P)-binding Rossmann-like Domain"/>
    <property type="match status" value="1"/>
</dbReference>
<name>A0ABP7RDJ5_9SPHN</name>
<dbReference type="RefSeq" id="WP_344708173.1">
    <property type="nucleotide sequence ID" value="NZ_BAAAZD010000001.1"/>
</dbReference>
<keyword evidence="5" id="KW-1185">Reference proteome</keyword>
<evidence type="ECO:0000256" key="2">
    <source>
        <dbReference type="ARBA" id="ARBA00023136"/>
    </source>
</evidence>
<dbReference type="PANTHER" id="PTHR14097:SF7">
    <property type="entry name" value="OXIDOREDUCTASE HTATIP2"/>
    <property type="match status" value="1"/>
</dbReference>
<dbReference type="Pfam" id="PF01370">
    <property type="entry name" value="Epimerase"/>
    <property type="match status" value="1"/>
</dbReference>
<keyword evidence="2" id="KW-0472">Membrane</keyword>
<evidence type="ECO:0000313" key="5">
    <source>
        <dbReference type="Proteomes" id="UP001501310"/>
    </source>
</evidence>
<sequence length="210" mass="22333">MRAAMIGATGLIGRQLWPLLQARHALLSLGRRPSGAAHEKIGDMAQWPGLLSGENIDVAISTLGTTRKAAGSWAAFEAVDRHAVLAFASAAREAGARQFLLVSSSGANADSRNDYLRLKGEVEQAIAAFGFERVDVFRPGLLLGERSERRPAEAAGQALGPVLNLLLRGPLDRYAAIDAGLVARAMAALAGREQPGRFIHHNREIRALAA</sequence>
<gene>
    <name evidence="4" type="ORF">GCM10022211_00760</name>
</gene>
<comment type="subcellular location">
    <subcellularLocation>
        <location evidence="1">Membrane</location>
    </subcellularLocation>
</comment>
<accession>A0ABP7RDJ5</accession>
<feature type="domain" description="NAD-dependent epimerase/dehydratase" evidence="3">
    <location>
        <begin position="5"/>
        <end position="109"/>
    </location>
</feature>
<organism evidence="4 5">
    <name type="scientific">Sphingomonas humi</name>
    <dbReference type="NCBI Taxonomy" id="335630"/>
    <lineage>
        <taxon>Bacteria</taxon>
        <taxon>Pseudomonadati</taxon>
        <taxon>Pseudomonadota</taxon>
        <taxon>Alphaproteobacteria</taxon>
        <taxon>Sphingomonadales</taxon>
        <taxon>Sphingomonadaceae</taxon>
        <taxon>Sphingomonas</taxon>
    </lineage>
</organism>
<evidence type="ECO:0000313" key="4">
    <source>
        <dbReference type="EMBL" id="GAA3995930.1"/>
    </source>
</evidence>
<reference evidence="5" key="1">
    <citation type="journal article" date="2019" name="Int. J. Syst. Evol. Microbiol.">
        <title>The Global Catalogue of Microorganisms (GCM) 10K type strain sequencing project: providing services to taxonomists for standard genome sequencing and annotation.</title>
        <authorList>
            <consortium name="The Broad Institute Genomics Platform"/>
            <consortium name="The Broad Institute Genome Sequencing Center for Infectious Disease"/>
            <person name="Wu L."/>
            <person name="Ma J."/>
        </authorList>
    </citation>
    <scope>NUCLEOTIDE SEQUENCE [LARGE SCALE GENOMIC DNA]</scope>
    <source>
        <strain evidence="5">JCM 16603</strain>
    </source>
</reference>
<dbReference type="InterPro" id="IPR001509">
    <property type="entry name" value="Epimerase_deHydtase"/>
</dbReference>
<dbReference type="EMBL" id="BAAAZD010000001">
    <property type="protein sequence ID" value="GAA3995930.1"/>
    <property type="molecule type" value="Genomic_DNA"/>
</dbReference>
<protein>
    <submittedName>
        <fullName evidence="4">NAD-dependent epimerase/dehydratase family protein</fullName>
    </submittedName>
</protein>
<evidence type="ECO:0000256" key="1">
    <source>
        <dbReference type="ARBA" id="ARBA00004370"/>
    </source>
</evidence>
<evidence type="ECO:0000259" key="3">
    <source>
        <dbReference type="Pfam" id="PF01370"/>
    </source>
</evidence>
<comment type="caution">
    <text evidence="4">The sequence shown here is derived from an EMBL/GenBank/DDBJ whole genome shotgun (WGS) entry which is preliminary data.</text>
</comment>
<proteinExistence type="predicted"/>
<dbReference type="InterPro" id="IPR036291">
    <property type="entry name" value="NAD(P)-bd_dom_sf"/>
</dbReference>
<dbReference type="Proteomes" id="UP001501310">
    <property type="component" value="Unassembled WGS sequence"/>
</dbReference>
<dbReference type="SUPFAM" id="SSF51735">
    <property type="entry name" value="NAD(P)-binding Rossmann-fold domains"/>
    <property type="match status" value="1"/>
</dbReference>